<evidence type="ECO:0000313" key="3">
    <source>
        <dbReference type="WBParaSite" id="ASIM_0000926501-mRNA-1"/>
    </source>
</evidence>
<protein>
    <submittedName>
        <fullName evidence="3">NR LBD domain-containing protein</fullName>
    </submittedName>
</protein>
<reference evidence="1 2" key="2">
    <citation type="submission" date="2018-11" db="EMBL/GenBank/DDBJ databases">
        <authorList>
            <consortium name="Pathogen Informatics"/>
        </authorList>
    </citation>
    <scope>NUCLEOTIDE SEQUENCE [LARGE SCALE GENOMIC DNA]</scope>
</reference>
<dbReference type="AlphaFoldDB" id="A0A0M3JNM4"/>
<organism evidence="3">
    <name type="scientific">Anisakis simplex</name>
    <name type="common">Herring worm</name>
    <dbReference type="NCBI Taxonomy" id="6269"/>
    <lineage>
        <taxon>Eukaryota</taxon>
        <taxon>Metazoa</taxon>
        <taxon>Ecdysozoa</taxon>
        <taxon>Nematoda</taxon>
        <taxon>Chromadorea</taxon>
        <taxon>Rhabditida</taxon>
        <taxon>Spirurina</taxon>
        <taxon>Ascaridomorpha</taxon>
        <taxon>Ascaridoidea</taxon>
        <taxon>Anisakidae</taxon>
        <taxon>Anisakis</taxon>
        <taxon>Anisakis simplex complex</taxon>
    </lineage>
</organism>
<accession>A0A0M3JNM4</accession>
<dbReference type="WBParaSite" id="ASIM_0000926501-mRNA-1">
    <property type="protein sequence ID" value="ASIM_0000926501-mRNA-1"/>
    <property type="gene ID" value="ASIM_0000926501"/>
</dbReference>
<proteinExistence type="predicted"/>
<dbReference type="EMBL" id="UYRR01026027">
    <property type="protein sequence ID" value="VDK35924.1"/>
    <property type="molecule type" value="Genomic_DNA"/>
</dbReference>
<evidence type="ECO:0000313" key="2">
    <source>
        <dbReference type="Proteomes" id="UP000267096"/>
    </source>
</evidence>
<gene>
    <name evidence="1" type="ORF">ASIM_LOCUS9001</name>
</gene>
<reference evidence="3" key="1">
    <citation type="submission" date="2017-02" db="UniProtKB">
        <authorList>
            <consortium name="WormBaseParasite"/>
        </authorList>
    </citation>
    <scope>IDENTIFICATION</scope>
</reference>
<dbReference type="Proteomes" id="UP000267096">
    <property type="component" value="Unassembled WGS sequence"/>
</dbReference>
<sequence>MNRACCNLEREKEWHKVLMRSRERRFCDKVGALIDHFPEAFEMHWMRLESVMLIEACKWMNIGRGYAQMSMPICPIA</sequence>
<keyword evidence="2" id="KW-1185">Reference proteome</keyword>
<name>A0A0M3JNM4_ANISI</name>
<evidence type="ECO:0000313" key="1">
    <source>
        <dbReference type="EMBL" id="VDK35924.1"/>
    </source>
</evidence>